<sequence length="108" mass="12525">MGKFYCVLVAYSTPNTAKKAKEDLTITKALGEFSLIRFSKIKTQQPEVKVVYSPFANSTHRPKQREIKDRKPTYEEINTKEIPKYKNILMLYAHADRGQDLKNPKLFS</sequence>
<gene>
    <name evidence="1" type="ORF">EIN_334390</name>
</gene>
<reference evidence="1 2" key="1">
    <citation type="submission" date="2012-10" db="EMBL/GenBank/DDBJ databases">
        <authorList>
            <person name="Zafar N."/>
            <person name="Inman J."/>
            <person name="Hall N."/>
            <person name="Lorenzi H."/>
            <person name="Caler E."/>
        </authorList>
    </citation>
    <scope>NUCLEOTIDE SEQUENCE [LARGE SCALE GENOMIC DNA]</scope>
    <source>
        <strain evidence="1 2">IP1</strain>
    </source>
</reference>
<protein>
    <submittedName>
        <fullName evidence="1">Uncharacterized protein</fullName>
    </submittedName>
</protein>
<proteinExistence type="predicted"/>
<dbReference type="EMBL" id="KB206369">
    <property type="protein sequence ID" value="ELP92442.1"/>
    <property type="molecule type" value="Genomic_DNA"/>
</dbReference>
<dbReference type="AlphaFoldDB" id="A0A0A1UB63"/>
<organism evidence="1 2">
    <name type="scientific">Entamoeba invadens IP1</name>
    <dbReference type="NCBI Taxonomy" id="370355"/>
    <lineage>
        <taxon>Eukaryota</taxon>
        <taxon>Amoebozoa</taxon>
        <taxon>Evosea</taxon>
        <taxon>Archamoebae</taxon>
        <taxon>Mastigamoebida</taxon>
        <taxon>Entamoebidae</taxon>
        <taxon>Entamoeba</taxon>
    </lineage>
</organism>
<evidence type="ECO:0000313" key="2">
    <source>
        <dbReference type="Proteomes" id="UP000014680"/>
    </source>
</evidence>
<dbReference type="KEGG" id="eiv:EIN_334390"/>
<dbReference type="RefSeq" id="XP_004259213.1">
    <property type="nucleotide sequence ID" value="XM_004259165.1"/>
</dbReference>
<dbReference type="Proteomes" id="UP000014680">
    <property type="component" value="Unassembled WGS sequence"/>
</dbReference>
<name>A0A0A1UB63_ENTIV</name>
<accession>A0A0A1UB63</accession>
<keyword evidence="2" id="KW-1185">Reference proteome</keyword>
<dbReference type="VEuPathDB" id="AmoebaDB:EIN_334390"/>
<evidence type="ECO:0000313" key="1">
    <source>
        <dbReference type="EMBL" id="ELP92442.1"/>
    </source>
</evidence>
<dbReference type="GeneID" id="14891402"/>